<dbReference type="Proteomes" id="UP000078287">
    <property type="component" value="Unassembled WGS sequence"/>
</dbReference>
<reference evidence="2 3" key="1">
    <citation type="submission" date="2016-04" db="EMBL/GenBank/DDBJ databases">
        <title>Chloroflexus islandicus sp. nov., a thermophilic filamentous anoxygenic phototrophic bacterium from geyser Strokkur (Iceland).</title>
        <authorList>
            <person name="Gaisin V.A."/>
            <person name="Kalashnikov A.M."/>
            <person name="Sukhacheva M.V."/>
            <person name="Grouzdev D.S."/>
            <person name="Ivanov T.M."/>
            <person name="Kuznetsov B."/>
            <person name="Gorlenko V.M."/>
        </authorList>
    </citation>
    <scope>NUCLEOTIDE SEQUENCE [LARGE SCALE GENOMIC DNA]</scope>
    <source>
        <strain evidence="3">isl-2</strain>
    </source>
</reference>
<dbReference type="Gene3D" id="3.30.450.30">
    <property type="entry name" value="Dynein light chain 2a, cytoplasmic"/>
    <property type="match status" value="1"/>
</dbReference>
<sequence>MNVTTILNETIASVKGAQFAGIVGTDGLSVAMAYHPAAVELDLDIELAELELAELTSRATAAADRIGAGYVRDLVIETDALLMLATQIMPGYYGVLGVLSEIANLGKARFALQAMVERVRAEL</sequence>
<organism evidence="2 3">
    <name type="scientific">Chloroflexus islandicus</name>
    <dbReference type="NCBI Taxonomy" id="1707952"/>
    <lineage>
        <taxon>Bacteria</taxon>
        <taxon>Bacillati</taxon>
        <taxon>Chloroflexota</taxon>
        <taxon>Chloroflexia</taxon>
        <taxon>Chloroflexales</taxon>
        <taxon>Chloroflexineae</taxon>
        <taxon>Chloroflexaceae</taxon>
        <taxon>Chloroflexus</taxon>
    </lineage>
</organism>
<protein>
    <recommendedName>
        <fullName evidence="4">Roadblock/LAMTOR2 domain-containing protein</fullName>
    </recommendedName>
</protein>
<keyword evidence="1" id="KW-0175">Coiled coil</keyword>
<dbReference type="RefSeq" id="WP_066788340.1">
    <property type="nucleotide sequence ID" value="NZ_LWQS01000060.1"/>
</dbReference>
<accession>A0A178M912</accession>
<keyword evidence="3" id="KW-1185">Reference proteome</keyword>
<proteinExistence type="predicted"/>
<dbReference type="EMBL" id="LWQS01000060">
    <property type="protein sequence ID" value="OAN45016.1"/>
    <property type="molecule type" value="Genomic_DNA"/>
</dbReference>
<comment type="caution">
    <text evidence="2">The sequence shown here is derived from an EMBL/GenBank/DDBJ whole genome shotgun (WGS) entry which is preliminary data.</text>
</comment>
<dbReference type="OrthoDB" id="161914at2"/>
<feature type="coiled-coil region" evidence="1">
    <location>
        <begin position="38"/>
        <end position="65"/>
    </location>
</feature>
<evidence type="ECO:0000256" key="1">
    <source>
        <dbReference type="SAM" id="Coils"/>
    </source>
</evidence>
<dbReference type="STRING" id="1707952.A6A03_02355"/>
<evidence type="ECO:0000313" key="3">
    <source>
        <dbReference type="Proteomes" id="UP000078287"/>
    </source>
</evidence>
<dbReference type="AlphaFoldDB" id="A0A178M912"/>
<gene>
    <name evidence="2" type="ORF">A6A03_02355</name>
</gene>
<evidence type="ECO:0008006" key="4">
    <source>
        <dbReference type="Google" id="ProtNLM"/>
    </source>
</evidence>
<evidence type="ECO:0000313" key="2">
    <source>
        <dbReference type="EMBL" id="OAN45016.1"/>
    </source>
</evidence>
<name>A0A178M912_9CHLR</name>
<dbReference type="SUPFAM" id="SSF103196">
    <property type="entry name" value="Roadblock/LC7 domain"/>
    <property type="match status" value="1"/>
</dbReference>